<dbReference type="InterPro" id="IPR036505">
    <property type="entry name" value="Amidase/PGRP_sf"/>
</dbReference>
<dbReference type="InterPro" id="IPR006311">
    <property type="entry name" value="TAT_signal"/>
</dbReference>
<dbReference type="GO" id="GO:0008270">
    <property type="term" value="F:zinc ion binding"/>
    <property type="evidence" value="ECO:0007669"/>
    <property type="project" value="InterPro"/>
</dbReference>
<dbReference type="GO" id="GO:0009253">
    <property type="term" value="P:peptidoglycan catabolic process"/>
    <property type="evidence" value="ECO:0007669"/>
    <property type="project" value="InterPro"/>
</dbReference>
<dbReference type="SMART" id="SM00701">
    <property type="entry name" value="PGRP"/>
    <property type="match status" value="1"/>
</dbReference>
<dbReference type="EMBL" id="WBVM01000002">
    <property type="protein sequence ID" value="KAB2809194.1"/>
    <property type="molecule type" value="Genomic_DNA"/>
</dbReference>
<dbReference type="InterPro" id="IPR002502">
    <property type="entry name" value="Amidase_domain"/>
</dbReference>
<gene>
    <name evidence="5" type="ORF">F9L07_19280</name>
</gene>
<dbReference type="CDD" id="cd06583">
    <property type="entry name" value="PGRP"/>
    <property type="match status" value="1"/>
</dbReference>
<reference evidence="5 6" key="1">
    <citation type="submission" date="2019-09" db="EMBL/GenBank/DDBJ databases">
        <title>Pimelobacter sp. isolated from Paulinella.</title>
        <authorList>
            <person name="Jeong S.E."/>
        </authorList>
    </citation>
    <scope>NUCLEOTIDE SEQUENCE [LARGE SCALE GENOMIC DNA]</scope>
    <source>
        <strain evidence="5 6">Pch-N</strain>
    </source>
</reference>
<protein>
    <recommendedName>
        <fullName evidence="7">N-acetylmuramoyl-L-alanine amidase</fullName>
    </recommendedName>
</protein>
<dbReference type="Proteomes" id="UP000449906">
    <property type="component" value="Unassembled WGS sequence"/>
</dbReference>
<dbReference type="SUPFAM" id="SSF55846">
    <property type="entry name" value="N-acetylmuramoyl-L-alanine amidase-like"/>
    <property type="match status" value="1"/>
</dbReference>
<dbReference type="PROSITE" id="PS51318">
    <property type="entry name" value="TAT"/>
    <property type="match status" value="1"/>
</dbReference>
<dbReference type="SMART" id="SM00644">
    <property type="entry name" value="Ami_2"/>
    <property type="match status" value="1"/>
</dbReference>
<dbReference type="PANTHER" id="PTHR11022:SF41">
    <property type="entry name" value="PEPTIDOGLYCAN-RECOGNITION PROTEIN LC-RELATED"/>
    <property type="match status" value="1"/>
</dbReference>
<evidence type="ECO:0000313" key="6">
    <source>
        <dbReference type="Proteomes" id="UP000449906"/>
    </source>
</evidence>
<dbReference type="AlphaFoldDB" id="A0A7J5DV47"/>
<dbReference type="RefSeq" id="WP_151581409.1">
    <property type="nucleotide sequence ID" value="NZ_CP182503.1"/>
</dbReference>
<proteinExistence type="inferred from homology"/>
<evidence type="ECO:0000259" key="4">
    <source>
        <dbReference type="SMART" id="SM00701"/>
    </source>
</evidence>
<evidence type="ECO:0000256" key="1">
    <source>
        <dbReference type="ARBA" id="ARBA00007553"/>
    </source>
</evidence>
<feature type="domain" description="Peptidoglycan recognition protein family" evidence="4">
    <location>
        <begin position="212"/>
        <end position="359"/>
    </location>
</feature>
<keyword evidence="2" id="KW-0732">Signal</keyword>
<evidence type="ECO:0000256" key="2">
    <source>
        <dbReference type="SAM" id="SignalP"/>
    </source>
</evidence>
<organism evidence="5 6">
    <name type="scientific">Nocardioides simplex</name>
    <name type="common">Arthrobacter simplex</name>
    <dbReference type="NCBI Taxonomy" id="2045"/>
    <lineage>
        <taxon>Bacteria</taxon>
        <taxon>Bacillati</taxon>
        <taxon>Actinomycetota</taxon>
        <taxon>Actinomycetes</taxon>
        <taxon>Propionibacteriales</taxon>
        <taxon>Nocardioidaceae</taxon>
        <taxon>Pimelobacter</taxon>
    </lineage>
</organism>
<comment type="caution">
    <text evidence="5">The sequence shown here is derived from an EMBL/GenBank/DDBJ whole genome shotgun (WGS) entry which is preliminary data.</text>
</comment>
<name>A0A7J5DV47_NOCSI</name>
<feature type="domain" description="N-acetylmuramoyl-L-alanine amidase" evidence="3">
    <location>
        <begin position="227"/>
        <end position="386"/>
    </location>
</feature>
<dbReference type="InterPro" id="IPR006619">
    <property type="entry name" value="PGRP_domain_met/bac"/>
</dbReference>
<sequence length="409" mass="43472">MSFSDSSFRRRDLAGLAAAVAAVPVVALATGTGPASAAGAAAPVTAGPRVRLRAEDADDVVSAVDIPLAVGAGGLARAAGPVRTAALDTDRFAMLGVTWRDGRGAAQVRVRVRAVGGGWGAWRRLSELHDRPNAASAEARATPSATEPLWVGPSDGVQVEVAGAMVQPVLTLIDPGRRAGDSTLTPAVAPVRDEPAVAGRAVPKKKAPNRQPAFYTRAQWGADPRWASGTPVQVRTIKQVHVHHTATANDYAAADVPAILRGIYRYHTKSLGWSDVGYNFFVDRFGRIWAGRRRPKGQTQGAHTLGFNHVSVGIAVLGNHDAAAPSDAVIAGVTRVAAWKLAKYHRNAAGTIRVTSRGSDKYRKGRKVVLPVIDGHRDTNDTACPGRYLYAELPRIRARTARRMRRFNT</sequence>
<dbReference type="PANTHER" id="PTHR11022">
    <property type="entry name" value="PEPTIDOGLYCAN RECOGNITION PROTEIN"/>
    <property type="match status" value="1"/>
</dbReference>
<accession>A0A7J5DV47</accession>
<evidence type="ECO:0000313" key="5">
    <source>
        <dbReference type="EMBL" id="KAB2809194.1"/>
    </source>
</evidence>
<dbReference type="Gene3D" id="3.40.80.10">
    <property type="entry name" value="Peptidoglycan recognition protein-like"/>
    <property type="match status" value="1"/>
</dbReference>
<dbReference type="Pfam" id="PF01510">
    <property type="entry name" value="Amidase_2"/>
    <property type="match status" value="1"/>
</dbReference>
<comment type="similarity">
    <text evidence="1">Belongs to the N-acetylmuramoyl-L-alanine amidase 2 family.</text>
</comment>
<evidence type="ECO:0000259" key="3">
    <source>
        <dbReference type="SMART" id="SM00644"/>
    </source>
</evidence>
<evidence type="ECO:0008006" key="7">
    <source>
        <dbReference type="Google" id="ProtNLM"/>
    </source>
</evidence>
<feature type="chain" id="PRO_5029818228" description="N-acetylmuramoyl-L-alanine amidase" evidence="2">
    <location>
        <begin position="38"/>
        <end position="409"/>
    </location>
</feature>
<dbReference type="InterPro" id="IPR015510">
    <property type="entry name" value="PGRP"/>
</dbReference>
<feature type="signal peptide" evidence="2">
    <location>
        <begin position="1"/>
        <end position="37"/>
    </location>
</feature>
<dbReference type="GO" id="GO:0008745">
    <property type="term" value="F:N-acetylmuramoyl-L-alanine amidase activity"/>
    <property type="evidence" value="ECO:0007669"/>
    <property type="project" value="InterPro"/>
</dbReference>